<reference evidence="3" key="2">
    <citation type="submission" date="2020-09" db="EMBL/GenBank/DDBJ databases">
        <authorList>
            <person name="Sun Q."/>
            <person name="Ohkuma M."/>
        </authorList>
    </citation>
    <scope>NUCLEOTIDE SEQUENCE</scope>
    <source>
        <strain evidence="3">JCM 31311</strain>
    </source>
</reference>
<evidence type="ECO:0000256" key="2">
    <source>
        <dbReference type="ARBA" id="ARBA00023002"/>
    </source>
</evidence>
<sequence>MTEAAKGGQAGSKVLFITGASMGIGAAVARQAVAAGYRVALTARSVDKLQALAAELGEEHALALKADVTQWAELEAAVAATLERFGQIDATFANAGFTAGAGRYASGDPTPNEWRDMILTNVLGAALTARATLPELIRTKGHFLLVGSVAGRVSTPGPYSATKWAISGMGDSIRKEVSGQGVRVTIIEPGRVDTAFWVNGVPSGPVLHEDDVANAVLYVLQQPSHVAINELLIRPTQQEV</sequence>
<dbReference type="AlphaFoldDB" id="A0A918BY30"/>
<dbReference type="Pfam" id="PF00106">
    <property type="entry name" value="adh_short"/>
    <property type="match status" value="1"/>
</dbReference>
<evidence type="ECO:0000256" key="1">
    <source>
        <dbReference type="ARBA" id="ARBA00006484"/>
    </source>
</evidence>
<protein>
    <submittedName>
        <fullName evidence="3">Short-chain dehydrogenase</fullName>
    </submittedName>
</protein>
<gene>
    <name evidence="3" type="ORF">GCM10008957_06020</name>
</gene>
<evidence type="ECO:0000313" key="4">
    <source>
        <dbReference type="Proteomes" id="UP000603865"/>
    </source>
</evidence>
<name>A0A918BY30_9DEIO</name>
<dbReference type="Gene3D" id="3.40.50.720">
    <property type="entry name" value="NAD(P)-binding Rossmann-like Domain"/>
    <property type="match status" value="1"/>
</dbReference>
<keyword evidence="4" id="KW-1185">Reference proteome</keyword>
<accession>A0A918BY30</accession>
<proteinExistence type="inferred from homology"/>
<dbReference type="PANTHER" id="PTHR43115:SF4">
    <property type="entry name" value="DEHYDROGENASE_REDUCTASE SDR FAMILY MEMBER 11"/>
    <property type="match status" value="1"/>
</dbReference>
<dbReference type="PRINTS" id="PR00081">
    <property type="entry name" value="GDHRDH"/>
</dbReference>
<dbReference type="SUPFAM" id="SSF51735">
    <property type="entry name" value="NAD(P)-binding Rossmann-fold domains"/>
    <property type="match status" value="1"/>
</dbReference>
<evidence type="ECO:0000313" key="3">
    <source>
        <dbReference type="EMBL" id="GGQ96558.1"/>
    </source>
</evidence>
<dbReference type="RefSeq" id="WP_189088030.1">
    <property type="nucleotide sequence ID" value="NZ_BMQL01000002.1"/>
</dbReference>
<dbReference type="InterPro" id="IPR002347">
    <property type="entry name" value="SDR_fam"/>
</dbReference>
<comment type="caution">
    <text evidence="3">The sequence shown here is derived from an EMBL/GenBank/DDBJ whole genome shotgun (WGS) entry which is preliminary data.</text>
</comment>
<dbReference type="GO" id="GO:0016491">
    <property type="term" value="F:oxidoreductase activity"/>
    <property type="evidence" value="ECO:0007669"/>
    <property type="project" value="UniProtKB-KW"/>
</dbReference>
<dbReference type="Proteomes" id="UP000603865">
    <property type="component" value="Unassembled WGS sequence"/>
</dbReference>
<reference evidence="3" key="1">
    <citation type="journal article" date="2014" name="Int. J. Syst. Evol. Microbiol.">
        <title>Complete genome sequence of Corynebacterium casei LMG S-19264T (=DSM 44701T), isolated from a smear-ripened cheese.</title>
        <authorList>
            <consortium name="US DOE Joint Genome Institute (JGI-PGF)"/>
            <person name="Walter F."/>
            <person name="Albersmeier A."/>
            <person name="Kalinowski J."/>
            <person name="Ruckert C."/>
        </authorList>
    </citation>
    <scope>NUCLEOTIDE SEQUENCE</scope>
    <source>
        <strain evidence="3">JCM 31311</strain>
    </source>
</reference>
<organism evidence="3 4">
    <name type="scientific">Deinococcus ruber</name>
    <dbReference type="NCBI Taxonomy" id="1848197"/>
    <lineage>
        <taxon>Bacteria</taxon>
        <taxon>Thermotogati</taxon>
        <taxon>Deinococcota</taxon>
        <taxon>Deinococci</taxon>
        <taxon>Deinococcales</taxon>
        <taxon>Deinococcaceae</taxon>
        <taxon>Deinococcus</taxon>
    </lineage>
</organism>
<dbReference type="PANTHER" id="PTHR43115">
    <property type="entry name" value="DEHYDROGENASE/REDUCTASE SDR FAMILY MEMBER 11"/>
    <property type="match status" value="1"/>
</dbReference>
<dbReference type="EMBL" id="BMQL01000002">
    <property type="protein sequence ID" value="GGQ96558.1"/>
    <property type="molecule type" value="Genomic_DNA"/>
</dbReference>
<keyword evidence="2" id="KW-0560">Oxidoreductase</keyword>
<comment type="similarity">
    <text evidence="1">Belongs to the short-chain dehydrogenases/reductases (SDR) family.</text>
</comment>
<dbReference type="InterPro" id="IPR036291">
    <property type="entry name" value="NAD(P)-bd_dom_sf"/>
</dbReference>